<accession>A0A6A5XMM6</accession>
<comment type="cofactor">
    <cofactor evidence="5">
        <name>FAD</name>
        <dbReference type="ChEBI" id="CHEBI:57692"/>
    </cofactor>
</comment>
<dbReference type="EC" id="1.5.5.2" evidence="2 5"/>
<dbReference type="Gene3D" id="3.20.20.220">
    <property type="match status" value="1"/>
</dbReference>
<keyword evidence="5" id="KW-0274">FAD</keyword>
<dbReference type="GO" id="GO:0010133">
    <property type="term" value="P:L-proline catabolic process to L-glutamate"/>
    <property type="evidence" value="ECO:0007669"/>
    <property type="project" value="TreeGrafter"/>
</dbReference>
<dbReference type="GO" id="GO:0071949">
    <property type="term" value="F:FAD binding"/>
    <property type="evidence" value="ECO:0007669"/>
    <property type="project" value="TreeGrafter"/>
</dbReference>
<dbReference type="RefSeq" id="XP_033382400.1">
    <property type="nucleotide sequence ID" value="XM_033528649.1"/>
</dbReference>
<proteinExistence type="inferred from homology"/>
<evidence type="ECO:0000256" key="4">
    <source>
        <dbReference type="ARBA" id="ARBA00023062"/>
    </source>
</evidence>
<dbReference type="PANTHER" id="PTHR13914">
    <property type="entry name" value="PROLINE OXIDASE"/>
    <property type="match status" value="1"/>
</dbReference>
<dbReference type="InterPro" id="IPR015659">
    <property type="entry name" value="Proline_oxidase"/>
</dbReference>
<dbReference type="GO" id="GO:0005739">
    <property type="term" value="C:mitochondrion"/>
    <property type="evidence" value="ECO:0007669"/>
    <property type="project" value="TreeGrafter"/>
</dbReference>
<dbReference type="SUPFAM" id="SSF51730">
    <property type="entry name" value="FAD-linked oxidoreductase"/>
    <property type="match status" value="1"/>
</dbReference>
<feature type="region of interest" description="Disordered" evidence="6">
    <location>
        <begin position="50"/>
        <end position="80"/>
    </location>
</feature>
<feature type="domain" description="Proline dehydrogenase" evidence="7">
    <location>
        <begin position="211"/>
        <end position="462"/>
    </location>
</feature>
<dbReference type="OrthoDB" id="5464at2759"/>
<dbReference type="GO" id="GO:0004657">
    <property type="term" value="F:proline dehydrogenase activity"/>
    <property type="evidence" value="ECO:0007669"/>
    <property type="project" value="UniProtKB-EC"/>
</dbReference>
<dbReference type="PANTHER" id="PTHR13914:SF30">
    <property type="entry name" value="PROLINE DEHYDROGENASE"/>
    <property type="match status" value="1"/>
</dbReference>
<evidence type="ECO:0000313" key="8">
    <source>
        <dbReference type="EMBL" id="KAF2014061.1"/>
    </source>
</evidence>
<evidence type="ECO:0000256" key="5">
    <source>
        <dbReference type="RuleBase" id="RU364054"/>
    </source>
</evidence>
<organism evidence="8 9">
    <name type="scientific">Aaosphaeria arxii CBS 175.79</name>
    <dbReference type="NCBI Taxonomy" id="1450172"/>
    <lineage>
        <taxon>Eukaryota</taxon>
        <taxon>Fungi</taxon>
        <taxon>Dikarya</taxon>
        <taxon>Ascomycota</taxon>
        <taxon>Pezizomycotina</taxon>
        <taxon>Dothideomycetes</taxon>
        <taxon>Pleosporomycetidae</taxon>
        <taxon>Pleosporales</taxon>
        <taxon>Pleosporales incertae sedis</taxon>
        <taxon>Aaosphaeria</taxon>
    </lineage>
</organism>
<dbReference type="InterPro" id="IPR029041">
    <property type="entry name" value="FAD-linked_oxidoreductase-like"/>
</dbReference>
<gene>
    <name evidence="8" type="ORF">BU24DRAFT_425061</name>
</gene>
<keyword evidence="5" id="KW-0285">Flavoprotein</keyword>
<evidence type="ECO:0000256" key="3">
    <source>
        <dbReference type="ARBA" id="ARBA00023002"/>
    </source>
</evidence>
<dbReference type="Pfam" id="PF01619">
    <property type="entry name" value="Pro_dh"/>
    <property type="match status" value="1"/>
</dbReference>
<sequence length="486" mass="52967">MACRIRHLQRLERSASPLFALRRQTQLQASSPLRAATSQILRSVHSTTRQSVSASPLPPSPTQLFTSQTPTTTSPQPPPALLSRLPLSQVLRSYTIMTLSSYPLLLSTFFALLLRILNSTSPLLSIDRNPVLNALLKRTIYAQFCAGETAPELHRTAAESKRVLGYDGVILEYALEVLGGAPPSPAETAAEIETWKKGMLQSLSVAHAGDFIGFKWSGLGRQALRLLQTGQDPSPEMLEAMHSACSVAAERGISLLPGAEEEVTNPGLEAWNLALQKKYNRDGRAVVYTTYQCYLKAIPGRIAAHLATAQREGYVAGVKLVRGAYLTSEPRGLIWDVKEDTDKCYDACLDAVVSQKWNEAVKGEGKFPEVNIVLATHNLPSIEKAQKIRSEQLKGGNGELPRLTYAQLQGMADELTQALLQHPMKAQDGNAKVVKLLTFGTVRECLNFLIRRAAENKEAAGRTGDTARAMGAELLRRLKGVFGGSS</sequence>
<dbReference type="InterPro" id="IPR002872">
    <property type="entry name" value="Proline_DH_dom"/>
</dbReference>
<dbReference type="Proteomes" id="UP000799778">
    <property type="component" value="Unassembled WGS sequence"/>
</dbReference>
<evidence type="ECO:0000256" key="2">
    <source>
        <dbReference type="ARBA" id="ARBA00012695"/>
    </source>
</evidence>
<evidence type="ECO:0000256" key="6">
    <source>
        <dbReference type="SAM" id="MobiDB-lite"/>
    </source>
</evidence>
<comment type="function">
    <text evidence="5">Converts proline to delta-1-pyrroline-5-carboxylate.</text>
</comment>
<dbReference type="AlphaFoldDB" id="A0A6A5XMM6"/>
<comment type="catalytic activity">
    <reaction evidence="5">
        <text>L-proline + a quinone = (S)-1-pyrroline-5-carboxylate + a quinol + H(+)</text>
        <dbReference type="Rhea" id="RHEA:23784"/>
        <dbReference type="ChEBI" id="CHEBI:15378"/>
        <dbReference type="ChEBI" id="CHEBI:17388"/>
        <dbReference type="ChEBI" id="CHEBI:24646"/>
        <dbReference type="ChEBI" id="CHEBI:60039"/>
        <dbReference type="ChEBI" id="CHEBI:132124"/>
        <dbReference type="EC" id="1.5.5.2"/>
    </reaction>
</comment>
<comment type="similarity">
    <text evidence="1 5">Belongs to the proline oxidase family.</text>
</comment>
<evidence type="ECO:0000259" key="7">
    <source>
        <dbReference type="Pfam" id="PF01619"/>
    </source>
</evidence>
<feature type="compositionally biased region" description="Low complexity" evidence="6">
    <location>
        <begin position="62"/>
        <end position="74"/>
    </location>
</feature>
<evidence type="ECO:0000256" key="1">
    <source>
        <dbReference type="ARBA" id="ARBA00005869"/>
    </source>
</evidence>
<evidence type="ECO:0000313" key="9">
    <source>
        <dbReference type="Proteomes" id="UP000799778"/>
    </source>
</evidence>
<dbReference type="EMBL" id="ML978071">
    <property type="protein sequence ID" value="KAF2014061.1"/>
    <property type="molecule type" value="Genomic_DNA"/>
</dbReference>
<keyword evidence="4 5" id="KW-0642">Proline metabolism</keyword>
<keyword evidence="9" id="KW-1185">Reference proteome</keyword>
<keyword evidence="3 5" id="KW-0560">Oxidoreductase</keyword>
<protein>
    <recommendedName>
        <fullName evidence="2 5">Proline dehydrogenase</fullName>
        <ecNumber evidence="2 5">1.5.5.2</ecNumber>
    </recommendedName>
</protein>
<dbReference type="GeneID" id="54286046"/>
<reference evidence="8" key="1">
    <citation type="journal article" date="2020" name="Stud. Mycol.">
        <title>101 Dothideomycetes genomes: a test case for predicting lifestyles and emergence of pathogens.</title>
        <authorList>
            <person name="Haridas S."/>
            <person name="Albert R."/>
            <person name="Binder M."/>
            <person name="Bloem J."/>
            <person name="Labutti K."/>
            <person name="Salamov A."/>
            <person name="Andreopoulos B."/>
            <person name="Baker S."/>
            <person name="Barry K."/>
            <person name="Bills G."/>
            <person name="Bluhm B."/>
            <person name="Cannon C."/>
            <person name="Castanera R."/>
            <person name="Culley D."/>
            <person name="Daum C."/>
            <person name="Ezra D."/>
            <person name="Gonzalez J."/>
            <person name="Henrissat B."/>
            <person name="Kuo A."/>
            <person name="Liang C."/>
            <person name="Lipzen A."/>
            <person name="Lutzoni F."/>
            <person name="Magnuson J."/>
            <person name="Mondo S."/>
            <person name="Nolan M."/>
            <person name="Ohm R."/>
            <person name="Pangilinan J."/>
            <person name="Park H.-J."/>
            <person name="Ramirez L."/>
            <person name="Alfaro M."/>
            <person name="Sun H."/>
            <person name="Tritt A."/>
            <person name="Yoshinaga Y."/>
            <person name="Zwiers L.-H."/>
            <person name="Turgeon B."/>
            <person name="Goodwin S."/>
            <person name="Spatafora J."/>
            <person name="Crous P."/>
            <person name="Grigoriev I."/>
        </authorList>
    </citation>
    <scope>NUCLEOTIDE SEQUENCE</scope>
    <source>
        <strain evidence="8">CBS 175.79</strain>
    </source>
</reference>
<name>A0A6A5XMM6_9PLEO</name>